<dbReference type="AlphaFoldDB" id="A0A2U3D7E8"/>
<sequence>MMDELLQGHVVLVDDEGQEEPYRVLRVIEMNERHYVVLQSEQDAKEEPLIFRVEGDIETDAIEFVGIEDDDEWENVAEAFDTILFELDDQS</sequence>
<keyword evidence="2" id="KW-1185">Reference proteome</keyword>
<evidence type="ECO:0000313" key="2">
    <source>
        <dbReference type="Proteomes" id="UP000245380"/>
    </source>
</evidence>
<gene>
    <name evidence="1" type="ORF">BM613_10040</name>
</gene>
<dbReference type="EMBL" id="MPDK01000017">
    <property type="protein sequence ID" value="PWI57198.1"/>
    <property type="molecule type" value="Genomic_DNA"/>
</dbReference>
<dbReference type="InterPro" id="IPR009711">
    <property type="entry name" value="UPF0473"/>
</dbReference>
<reference evidence="1 2" key="1">
    <citation type="submission" date="2016-11" db="EMBL/GenBank/DDBJ databases">
        <title>Comparative genomics of Acidibacillus ferroxidans species.</title>
        <authorList>
            <person name="Oliveira G."/>
            <person name="Nunes G."/>
            <person name="Oliveira R."/>
            <person name="Araujo F."/>
            <person name="Salim A."/>
            <person name="Scholte L."/>
            <person name="Morais D."/>
            <person name="Nancucheo I."/>
            <person name="Johnson D.B."/>
            <person name="Grail B."/>
            <person name="Bittencourt J."/>
            <person name="Valadares R."/>
        </authorList>
    </citation>
    <scope>NUCLEOTIDE SEQUENCE [LARGE SCALE GENOMIC DNA]</scope>
    <source>
        <strain evidence="1 2">Y002</strain>
    </source>
</reference>
<proteinExistence type="predicted"/>
<dbReference type="OrthoDB" id="2086132at2"/>
<accession>A0A2U3D7E8</accession>
<evidence type="ECO:0000313" key="1">
    <source>
        <dbReference type="EMBL" id="PWI57198.1"/>
    </source>
</evidence>
<dbReference type="RefSeq" id="WP_109431060.1">
    <property type="nucleotide sequence ID" value="NZ_MPDK01000017.1"/>
</dbReference>
<comment type="caution">
    <text evidence="1">The sequence shown here is derived from an EMBL/GenBank/DDBJ whole genome shotgun (WGS) entry which is preliminary data.</text>
</comment>
<name>A0A2U3D7E8_SULT2</name>
<dbReference type="Pfam" id="PF06949">
    <property type="entry name" value="DUF1292"/>
    <property type="match status" value="1"/>
</dbReference>
<protein>
    <submittedName>
        <fullName evidence="1">Uncharacterized protein</fullName>
    </submittedName>
</protein>
<organism evidence="1 2">
    <name type="scientific">Sulfoacidibacillus thermotolerans</name>
    <name type="common">Acidibacillus sulfuroxidans</name>
    <dbReference type="NCBI Taxonomy" id="1765684"/>
    <lineage>
        <taxon>Bacteria</taxon>
        <taxon>Bacillati</taxon>
        <taxon>Bacillota</taxon>
        <taxon>Bacilli</taxon>
        <taxon>Bacillales</taxon>
        <taxon>Alicyclobacillaceae</taxon>
        <taxon>Sulfoacidibacillus</taxon>
    </lineage>
</organism>
<dbReference type="Proteomes" id="UP000245380">
    <property type="component" value="Unassembled WGS sequence"/>
</dbReference>